<dbReference type="Proteomes" id="UP000092695">
    <property type="component" value="Chromosome"/>
</dbReference>
<dbReference type="OrthoDB" id="9800600at2"/>
<dbReference type="AlphaFoldDB" id="A0A193LHT8"/>
<name>A0A193LHT8_9GAMM</name>
<dbReference type="Gene3D" id="3.30.530.20">
    <property type="match status" value="1"/>
</dbReference>
<dbReference type="GO" id="GO:0008168">
    <property type="term" value="F:methyltransferase activity"/>
    <property type="evidence" value="ECO:0007669"/>
    <property type="project" value="UniProtKB-KW"/>
</dbReference>
<keyword evidence="3" id="KW-0489">Methyltransferase</keyword>
<protein>
    <submittedName>
        <fullName evidence="3">Vanillate O-demethylase oxidoreductase VanB</fullName>
    </submittedName>
</protein>
<dbReference type="STRING" id="1548547.BA177_13400"/>
<evidence type="ECO:0000313" key="3">
    <source>
        <dbReference type="EMBL" id="ANO52061.1"/>
    </source>
</evidence>
<dbReference type="InterPro" id="IPR013538">
    <property type="entry name" value="ASHA1/2-like_C"/>
</dbReference>
<keyword evidence="3" id="KW-0808">Transferase</keyword>
<reference evidence="3 4" key="1">
    <citation type="submission" date="2016-06" db="EMBL/GenBank/DDBJ databases">
        <title>Complete genome sequence of a deep-branching marine Gamma Proteobacterium Woeseia oceani type strain XK5.</title>
        <authorList>
            <person name="Mu D."/>
            <person name="Du Z."/>
        </authorList>
    </citation>
    <scope>NUCLEOTIDE SEQUENCE [LARGE SCALE GENOMIC DNA]</scope>
    <source>
        <strain evidence="3 4">XK5</strain>
    </source>
</reference>
<accession>A0A193LHT8</accession>
<evidence type="ECO:0000313" key="4">
    <source>
        <dbReference type="Proteomes" id="UP000092695"/>
    </source>
</evidence>
<evidence type="ECO:0000256" key="1">
    <source>
        <dbReference type="ARBA" id="ARBA00006817"/>
    </source>
</evidence>
<organism evidence="3 4">
    <name type="scientific">Woeseia oceani</name>
    <dbReference type="NCBI Taxonomy" id="1548547"/>
    <lineage>
        <taxon>Bacteria</taxon>
        <taxon>Pseudomonadati</taxon>
        <taxon>Pseudomonadota</taxon>
        <taxon>Gammaproteobacteria</taxon>
        <taxon>Woeseiales</taxon>
        <taxon>Woeseiaceae</taxon>
        <taxon>Woeseia</taxon>
    </lineage>
</organism>
<proteinExistence type="inferred from homology"/>
<dbReference type="InterPro" id="IPR023393">
    <property type="entry name" value="START-like_dom_sf"/>
</dbReference>
<dbReference type="Pfam" id="PF08327">
    <property type="entry name" value="AHSA1"/>
    <property type="match status" value="1"/>
</dbReference>
<keyword evidence="4" id="KW-1185">Reference proteome</keyword>
<dbReference type="CDD" id="cd08898">
    <property type="entry name" value="SRPBCC_CalC_Aha1-like_5"/>
    <property type="match status" value="1"/>
</dbReference>
<dbReference type="KEGG" id="woc:BA177_13400"/>
<evidence type="ECO:0000259" key="2">
    <source>
        <dbReference type="Pfam" id="PF08327"/>
    </source>
</evidence>
<dbReference type="SUPFAM" id="SSF55961">
    <property type="entry name" value="Bet v1-like"/>
    <property type="match status" value="1"/>
</dbReference>
<dbReference type="EMBL" id="CP016268">
    <property type="protein sequence ID" value="ANO52061.1"/>
    <property type="molecule type" value="Genomic_DNA"/>
</dbReference>
<feature type="domain" description="Activator of Hsp90 ATPase homologue 1/2-like C-terminal" evidence="2">
    <location>
        <begin position="12"/>
        <end position="146"/>
    </location>
</feature>
<dbReference type="GO" id="GO:0032259">
    <property type="term" value="P:methylation"/>
    <property type="evidence" value="ECO:0007669"/>
    <property type="project" value="UniProtKB-KW"/>
</dbReference>
<gene>
    <name evidence="3" type="ORF">BA177_13400</name>
</gene>
<comment type="similarity">
    <text evidence="1">Belongs to the AHA1 family.</text>
</comment>
<sequence length="150" mass="16778">MKNSIVKTLDINAPVARVWRALTDHAEFGAWFGVSLERPFAVGQTNSGQLTIKGFEHLVLEVQVQKMDTNRLFSYTWHPYAVDADTDYSGETPTLVEFSLEASTNGTLLTITESGFDKIPAHRRDEAWRMNDGGWAAQIKNIANHVAEPE</sequence>
<dbReference type="RefSeq" id="WP_068617014.1">
    <property type="nucleotide sequence ID" value="NZ_CP016268.1"/>
</dbReference>